<feature type="region of interest" description="Disordered" evidence="1">
    <location>
        <begin position="75"/>
        <end position="119"/>
    </location>
</feature>
<proteinExistence type="predicted"/>
<name>A0ABP0VBE6_9BRYO</name>
<accession>A0ABP0VBE6</accession>
<dbReference type="Proteomes" id="UP001497444">
    <property type="component" value="Unassembled WGS sequence"/>
</dbReference>
<evidence type="ECO:0000313" key="2">
    <source>
        <dbReference type="EMBL" id="CAK9251724.1"/>
    </source>
</evidence>
<protein>
    <submittedName>
        <fullName evidence="2">Uncharacterized protein</fullName>
    </submittedName>
</protein>
<keyword evidence="3" id="KW-1185">Reference proteome</keyword>
<evidence type="ECO:0000313" key="3">
    <source>
        <dbReference type="Proteomes" id="UP001497444"/>
    </source>
</evidence>
<gene>
    <name evidence="2" type="ORF">CSSPJE1EN1_LOCUS27102</name>
</gene>
<feature type="compositionally biased region" description="Basic and acidic residues" evidence="1">
    <location>
        <begin position="109"/>
        <end position="119"/>
    </location>
</feature>
<dbReference type="EMBL" id="CAXAQS010000467">
    <property type="protein sequence ID" value="CAK9251724.1"/>
    <property type="molecule type" value="Genomic_DNA"/>
</dbReference>
<evidence type="ECO:0000256" key="1">
    <source>
        <dbReference type="SAM" id="MobiDB-lite"/>
    </source>
</evidence>
<comment type="caution">
    <text evidence="2">The sequence shown here is derived from an EMBL/GenBank/DDBJ whole genome shotgun (WGS) entry which is preliminary data.</text>
</comment>
<organism evidence="2 3">
    <name type="scientific">Sphagnum jensenii</name>
    <dbReference type="NCBI Taxonomy" id="128206"/>
    <lineage>
        <taxon>Eukaryota</taxon>
        <taxon>Viridiplantae</taxon>
        <taxon>Streptophyta</taxon>
        <taxon>Embryophyta</taxon>
        <taxon>Bryophyta</taxon>
        <taxon>Sphagnophytina</taxon>
        <taxon>Sphagnopsida</taxon>
        <taxon>Sphagnales</taxon>
        <taxon>Sphagnaceae</taxon>
        <taxon>Sphagnum</taxon>
    </lineage>
</organism>
<sequence length="119" mass="13076">MSVMAAVVVRELGMMHLVTGSETYKTASGVVTHALGRIDEIPMKVGGVQCTMTFMRMNSEALMNEATTILKNTHVNDNSDWMPDQDSIIMPEEDDASTSELEAGTNGSEHCEWDSHQLK</sequence>
<reference evidence="2" key="1">
    <citation type="submission" date="2024-02" db="EMBL/GenBank/DDBJ databases">
        <authorList>
            <consortium name="ELIXIR-Norway"/>
            <consortium name="Elixir Norway"/>
        </authorList>
    </citation>
    <scope>NUCLEOTIDE SEQUENCE</scope>
</reference>